<dbReference type="CDD" id="cd00293">
    <property type="entry name" value="USP-like"/>
    <property type="match status" value="1"/>
</dbReference>
<evidence type="ECO:0000256" key="1">
    <source>
        <dbReference type="ARBA" id="ARBA00008791"/>
    </source>
</evidence>
<dbReference type="Proteomes" id="UP000267469">
    <property type="component" value="Unassembled WGS sequence"/>
</dbReference>
<dbReference type="EMBL" id="RJTM01000084">
    <property type="protein sequence ID" value="RNL86281.1"/>
    <property type="molecule type" value="Genomic_DNA"/>
</dbReference>
<evidence type="ECO:0000313" key="4">
    <source>
        <dbReference type="Proteomes" id="UP000267469"/>
    </source>
</evidence>
<dbReference type="OrthoDB" id="9788959at2"/>
<sequence length="280" mass="31859">MKRILLPTDFSDNAWNAINYATELYKNEECMFYILNVFKVYSYSTVNMMYPEAGNPVYDVAYKESQKGISDIVRRLVFAKNPRHYFEGISKNNFLTDAINYLVEEKGIDMIVMGTKGAGNTRGSNYGSNAVTVMEKITSCPVIAVPSEGEFLGLKEIIFATSYEILCEKNELEPLLNLAGKFNATIRILHIRKNEELTEIQVANRRLLEDDMTDTKYTFHSLTNIEPAVGISCFAESRDADLIALVNRKHSILHRLMKKPVIKGITFYSRTPLLVMHVQN</sequence>
<keyword evidence="4" id="KW-1185">Reference proteome</keyword>
<reference evidence="3 4" key="1">
    <citation type="submission" date="2018-10" db="EMBL/GenBank/DDBJ databases">
        <title>Sinomicrobium pectinilyticum sp. nov., a pectinase-producing bacterium isolated from alkaline and saline soil, and emended description of the genus Sinomicrobium.</title>
        <authorList>
            <person name="Cheng B."/>
            <person name="Li C."/>
            <person name="Lai Q."/>
            <person name="Du M."/>
            <person name="Shao Z."/>
            <person name="Xu P."/>
            <person name="Yang C."/>
        </authorList>
    </citation>
    <scope>NUCLEOTIDE SEQUENCE [LARGE SCALE GENOMIC DNA]</scope>
    <source>
        <strain evidence="3 4">5DNS001</strain>
    </source>
</reference>
<dbReference type="SUPFAM" id="SSF52402">
    <property type="entry name" value="Adenine nucleotide alpha hydrolases-like"/>
    <property type="match status" value="2"/>
</dbReference>
<dbReference type="PRINTS" id="PR01438">
    <property type="entry name" value="UNVRSLSTRESS"/>
</dbReference>
<dbReference type="InterPro" id="IPR006016">
    <property type="entry name" value="UspA"/>
</dbReference>
<proteinExistence type="inferred from homology"/>
<dbReference type="Gene3D" id="3.40.50.620">
    <property type="entry name" value="HUPs"/>
    <property type="match status" value="2"/>
</dbReference>
<dbReference type="InterPro" id="IPR014729">
    <property type="entry name" value="Rossmann-like_a/b/a_fold"/>
</dbReference>
<protein>
    <submittedName>
        <fullName evidence="3">Universal stress protein</fullName>
    </submittedName>
</protein>
<organism evidence="3 4">
    <name type="scientific">Sinomicrobium pectinilyticum</name>
    <dbReference type="NCBI Taxonomy" id="1084421"/>
    <lineage>
        <taxon>Bacteria</taxon>
        <taxon>Pseudomonadati</taxon>
        <taxon>Bacteroidota</taxon>
        <taxon>Flavobacteriia</taxon>
        <taxon>Flavobacteriales</taxon>
        <taxon>Flavobacteriaceae</taxon>
        <taxon>Sinomicrobium</taxon>
    </lineage>
</organism>
<dbReference type="RefSeq" id="WP_123216187.1">
    <property type="nucleotide sequence ID" value="NZ_RJTM01000084.1"/>
</dbReference>
<gene>
    <name evidence="3" type="ORF">ED312_11620</name>
</gene>
<dbReference type="AlphaFoldDB" id="A0A3N0EEN4"/>
<accession>A0A3N0EEN4</accession>
<dbReference type="PANTHER" id="PTHR46268">
    <property type="entry name" value="STRESS RESPONSE PROTEIN NHAX"/>
    <property type="match status" value="1"/>
</dbReference>
<comment type="caution">
    <text evidence="3">The sequence shown here is derived from an EMBL/GenBank/DDBJ whole genome shotgun (WGS) entry which is preliminary data.</text>
</comment>
<evidence type="ECO:0000259" key="2">
    <source>
        <dbReference type="Pfam" id="PF00582"/>
    </source>
</evidence>
<dbReference type="PANTHER" id="PTHR46268:SF6">
    <property type="entry name" value="UNIVERSAL STRESS PROTEIN UP12"/>
    <property type="match status" value="1"/>
</dbReference>
<evidence type="ECO:0000313" key="3">
    <source>
        <dbReference type="EMBL" id="RNL86281.1"/>
    </source>
</evidence>
<dbReference type="Pfam" id="PF00582">
    <property type="entry name" value="Usp"/>
    <property type="match status" value="1"/>
</dbReference>
<feature type="domain" description="UspA" evidence="2">
    <location>
        <begin position="1"/>
        <end position="146"/>
    </location>
</feature>
<name>A0A3N0EEN4_SINP1</name>
<dbReference type="InterPro" id="IPR006015">
    <property type="entry name" value="Universal_stress_UspA"/>
</dbReference>
<comment type="similarity">
    <text evidence="1">Belongs to the universal stress protein A family.</text>
</comment>